<name>A1CEM3_ASPCL</name>
<dbReference type="GeneID" id="4705030"/>
<protein>
    <submittedName>
        <fullName evidence="4">Integral membrane protein</fullName>
    </submittedName>
</protein>
<dbReference type="VEuPathDB" id="FungiDB:ACLA_090150"/>
<dbReference type="Proteomes" id="UP000006701">
    <property type="component" value="Unassembled WGS sequence"/>
</dbReference>
<keyword evidence="5" id="KW-1185">Reference proteome</keyword>
<dbReference type="RefSeq" id="XP_001272748.1">
    <property type="nucleotide sequence ID" value="XM_001272747.1"/>
</dbReference>
<dbReference type="GO" id="GO:0005737">
    <property type="term" value="C:cytoplasm"/>
    <property type="evidence" value="ECO:0007669"/>
    <property type="project" value="TreeGrafter"/>
</dbReference>
<dbReference type="OrthoDB" id="4510215at2759"/>
<keyword evidence="3" id="KW-1133">Transmembrane helix</keyword>
<feature type="coiled-coil region" evidence="1">
    <location>
        <begin position="647"/>
        <end position="688"/>
    </location>
</feature>
<dbReference type="EMBL" id="DS027052">
    <property type="protein sequence ID" value="EAW11322.1"/>
    <property type="molecule type" value="Genomic_DNA"/>
</dbReference>
<dbReference type="AlphaFoldDB" id="A1CEM3"/>
<dbReference type="KEGG" id="act:ACLA_090150"/>
<dbReference type="OMA" id="WDKRTRE"/>
<sequence>MTSPAELYFLYGDAYDEVAKATGPELWFLNFAHADLTTDATIFFALATLLGVMAMFWGDLVPWILAVAMRLVSPMLSVVAAAGSLAMQLVRARSLQERGIMLHRFFQDRVKKPILDWRAARLVCVGLKWYFPAQQPARMALRHAITFFCCMAAYVAFLRPLSQWLIGIADVLRAENRGLSSYCEGVRQGWVTGRYLLPQRFRGYHCPGEETGLWLRVTFEDLWRSMPRLIDLDGEIPHFRILAHAFAGVSLVILVALLLGSLAQFLVSRRVDTPPSSSGRRADNNVDEKRVPKSPVRNPWQEEVFTLIRRYEGILTEKDQLLSATTQKLGAAEQRNEDGLAQFQQLTDIHAKCAEKLALLSRESTDVAALRRRLAETEAQITLAHMRARWSNDDATAREQALRGKVAKLEQQLQAEKERQTEDRFLDEIESLRTEIQTRDEQLAFMEQHRAAAEKGLDAHIQELTIKNEELQTRNHKLVATEERLTIAHEEIDAERRRAADRIHELEAHVQDLTATNKELQTRNDQLASMERRLATADKETDSERRRAADRIHELEAHVQDLTAKNEEFQASRDNLSQMCSSLATVQQERDDAFQQIVQLQNELESTRTTAEAVFLESQESLAQARALESELQQSMHDLQHACDSSLAQERAASASARARIAELEAEVADLQTQRSLAMRDAERAQQRAAATAAAAAAAAAANPGPQTVELKAEIADLQTQRGLAMRDAERAQKRADDAEKTITILETRLSKHENAARGSLQDIPKRQMGNIGSISTALAESEVKVAQQQNQISDLQRQIEEFKKGASGPSDDAVAEEVQKLRGALDQVRRERTEDQVRWDKRTRELEEDNQKLRVSLSNAEAVSRRRAGGRRPPGLRRAP</sequence>
<organism evidence="4 5">
    <name type="scientific">Aspergillus clavatus (strain ATCC 1007 / CBS 513.65 / DSM 816 / NCTC 3887 / NRRL 1 / QM 1276 / 107)</name>
    <dbReference type="NCBI Taxonomy" id="344612"/>
    <lineage>
        <taxon>Eukaryota</taxon>
        <taxon>Fungi</taxon>
        <taxon>Dikarya</taxon>
        <taxon>Ascomycota</taxon>
        <taxon>Pezizomycotina</taxon>
        <taxon>Eurotiomycetes</taxon>
        <taxon>Eurotiomycetidae</taxon>
        <taxon>Eurotiales</taxon>
        <taxon>Aspergillaceae</taxon>
        <taxon>Aspergillus</taxon>
        <taxon>Aspergillus subgen. Fumigati</taxon>
    </lineage>
</organism>
<dbReference type="GO" id="GO:0051015">
    <property type="term" value="F:actin filament binding"/>
    <property type="evidence" value="ECO:0007669"/>
    <property type="project" value="TreeGrafter"/>
</dbReference>
<feature type="transmembrane region" description="Helical" evidence="3">
    <location>
        <begin position="241"/>
        <end position="267"/>
    </location>
</feature>
<dbReference type="eggNOG" id="ENOG502QT6K">
    <property type="taxonomic scope" value="Eukaryota"/>
</dbReference>
<feature type="region of interest" description="Disordered" evidence="2">
    <location>
        <begin position="827"/>
        <end position="881"/>
    </location>
</feature>
<reference evidence="4 5" key="1">
    <citation type="journal article" date="2008" name="PLoS Genet.">
        <title>Genomic islands in the pathogenic filamentous fungus Aspergillus fumigatus.</title>
        <authorList>
            <person name="Fedorova N.D."/>
            <person name="Khaldi N."/>
            <person name="Joardar V.S."/>
            <person name="Maiti R."/>
            <person name="Amedeo P."/>
            <person name="Anderson M.J."/>
            <person name="Crabtree J."/>
            <person name="Silva J.C."/>
            <person name="Badger J.H."/>
            <person name="Albarraq A."/>
            <person name="Angiuoli S."/>
            <person name="Bussey H."/>
            <person name="Bowyer P."/>
            <person name="Cotty P.J."/>
            <person name="Dyer P.S."/>
            <person name="Egan A."/>
            <person name="Galens K."/>
            <person name="Fraser-Liggett C.M."/>
            <person name="Haas B.J."/>
            <person name="Inman J.M."/>
            <person name="Kent R."/>
            <person name="Lemieux S."/>
            <person name="Malavazi I."/>
            <person name="Orvis J."/>
            <person name="Roemer T."/>
            <person name="Ronning C.M."/>
            <person name="Sundaram J.P."/>
            <person name="Sutton G."/>
            <person name="Turner G."/>
            <person name="Venter J.C."/>
            <person name="White O.R."/>
            <person name="Whitty B.R."/>
            <person name="Youngman P."/>
            <person name="Wolfe K.H."/>
            <person name="Goldman G.H."/>
            <person name="Wortman J.R."/>
            <person name="Jiang B."/>
            <person name="Denning D.W."/>
            <person name="Nierman W.C."/>
        </authorList>
    </citation>
    <scope>NUCLEOTIDE SEQUENCE [LARGE SCALE GENOMIC DNA]</scope>
    <source>
        <strain evidence="5">ATCC 1007 / CBS 513.65 / DSM 816 / NCTC 3887 / NRRL 1</strain>
    </source>
</reference>
<feature type="transmembrane region" description="Helical" evidence="3">
    <location>
        <begin position="36"/>
        <end position="57"/>
    </location>
</feature>
<feature type="compositionally biased region" description="Low complexity" evidence="2">
    <location>
        <begin position="872"/>
        <end position="881"/>
    </location>
</feature>
<keyword evidence="3" id="KW-0812">Transmembrane</keyword>
<dbReference type="PANTHER" id="PTHR45615">
    <property type="entry name" value="MYOSIN HEAVY CHAIN, NON-MUSCLE"/>
    <property type="match status" value="1"/>
</dbReference>
<proteinExistence type="predicted"/>
<feature type="compositionally biased region" description="Basic and acidic residues" evidence="2">
    <location>
        <begin position="280"/>
        <end position="291"/>
    </location>
</feature>
<evidence type="ECO:0000313" key="5">
    <source>
        <dbReference type="Proteomes" id="UP000006701"/>
    </source>
</evidence>
<feature type="coiled-coil region" evidence="1">
    <location>
        <begin position="360"/>
        <end position="435"/>
    </location>
</feature>
<gene>
    <name evidence="4" type="ORF">ACLA_090150</name>
</gene>
<dbReference type="PANTHER" id="PTHR45615:SF40">
    <property type="entry name" value="MYOSIN HEAVY CHAIN, NON-MUSCLE"/>
    <property type="match status" value="1"/>
</dbReference>
<dbReference type="GO" id="GO:0000146">
    <property type="term" value="F:microfilament motor activity"/>
    <property type="evidence" value="ECO:0007669"/>
    <property type="project" value="TreeGrafter"/>
</dbReference>
<evidence type="ECO:0000256" key="2">
    <source>
        <dbReference type="SAM" id="MobiDB-lite"/>
    </source>
</evidence>
<dbReference type="STRING" id="344612.A1CEM3"/>
<dbReference type="GO" id="GO:0016460">
    <property type="term" value="C:myosin II complex"/>
    <property type="evidence" value="ECO:0007669"/>
    <property type="project" value="TreeGrafter"/>
</dbReference>
<feature type="coiled-coil region" evidence="1">
    <location>
        <begin position="715"/>
        <end position="806"/>
    </location>
</feature>
<keyword evidence="3" id="KW-0472">Membrane</keyword>
<feature type="compositionally biased region" description="Basic and acidic residues" evidence="2">
    <location>
        <begin position="828"/>
        <end position="853"/>
    </location>
</feature>
<feature type="region of interest" description="Disordered" evidence="2">
    <location>
        <begin position="271"/>
        <end position="294"/>
    </location>
</feature>
<feature type="transmembrane region" description="Helical" evidence="3">
    <location>
        <begin position="140"/>
        <end position="157"/>
    </location>
</feature>
<keyword evidence="1" id="KW-0175">Coiled coil</keyword>
<evidence type="ECO:0000256" key="1">
    <source>
        <dbReference type="SAM" id="Coils"/>
    </source>
</evidence>
<dbReference type="GO" id="GO:0032982">
    <property type="term" value="C:myosin filament"/>
    <property type="evidence" value="ECO:0007669"/>
    <property type="project" value="TreeGrafter"/>
</dbReference>
<evidence type="ECO:0000256" key="3">
    <source>
        <dbReference type="SAM" id="Phobius"/>
    </source>
</evidence>
<feature type="transmembrane region" description="Helical" evidence="3">
    <location>
        <begin position="63"/>
        <end position="90"/>
    </location>
</feature>
<evidence type="ECO:0000313" key="4">
    <source>
        <dbReference type="EMBL" id="EAW11322.1"/>
    </source>
</evidence>
<feature type="coiled-coil region" evidence="1">
    <location>
        <begin position="461"/>
        <end position="610"/>
    </location>
</feature>
<dbReference type="HOGENOM" id="CLU_021485_0_0_1"/>
<accession>A1CEM3</accession>